<evidence type="ECO:0000256" key="1">
    <source>
        <dbReference type="SAM" id="MobiDB-lite"/>
    </source>
</evidence>
<organism evidence="2 3">
    <name type="scientific">Clonorchis sinensis</name>
    <name type="common">Chinese liver fluke</name>
    <dbReference type="NCBI Taxonomy" id="79923"/>
    <lineage>
        <taxon>Eukaryota</taxon>
        <taxon>Metazoa</taxon>
        <taxon>Spiralia</taxon>
        <taxon>Lophotrochozoa</taxon>
        <taxon>Platyhelminthes</taxon>
        <taxon>Trematoda</taxon>
        <taxon>Digenea</taxon>
        <taxon>Opisthorchiida</taxon>
        <taxon>Opisthorchiata</taxon>
        <taxon>Opisthorchiidae</taxon>
        <taxon>Clonorchis</taxon>
    </lineage>
</organism>
<keyword evidence="3" id="KW-1185">Reference proteome</keyword>
<name>A0A8T1LW55_CLOSI</name>
<dbReference type="AlphaFoldDB" id="A0A8T1LW55"/>
<accession>A0A8T1LW55</accession>
<reference evidence="2 3" key="1">
    <citation type="journal article" date="2018" name="Biotechnol. Adv.">
        <title>Improved genomic resources and new bioinformatic workflow for the carcinogenic parasite Clonorchis sinensis: Biotechnological implications.</title>
        <authorList>
            <person name="Wang D."/>
            <person name="Korhonen P.K."/>
            <person name="Gasser R.B."/>
            <person name="Young N.D."/>
        </authorList>
    </citation>
    <scope>NUCLEOTIDE SEQUENCE [LARGE SCALE GENOMIC DNA]</scope>
    <source>
        <strain evidence="2">Cs-k2</strain>
    </source>
</reference>
<gene>
    <name evidence="2" type="ORF">CSKR_202139</name>
</gene>
<reference evidence="2 3" key="2">
    <citation type="journal article" date="2021" name="Genomics">
        <title>High-quality reference genome for Clonorchis sinensis.</title>
        <authorList>
            <person name="Young N.D."/>
            <person name="Stroehlein A.J."/>
            <person name="Kinkar L."/>
            <person name="Wang T."/>
            <person name="Sohn W.M."/>
            <person name="Chang B.C.H."/>
            <person name="Kaur P."/>
            <person name="Weisz D."/>
            <person name="Dudchenko O."/>
            <person name="Aiden E.L."/>
            <person name="Korhonen P.K."/>
            <person name="Gasser R.B."/>
        </authorList>
    </citation>
    <scope>NUCLEOTIDE SEQUENCE [LARGE SCALE GENOMIC DNA]</scope>
    <source>
        <strain evidence="2">Cs-k2</strain>
    </source>
</reference>
<dbReference type="Proteomes" id="UP000286415">
    <property type="component" value="Unassembled WGS sequence"/>
</dbReference>
<evidence type="ECO:0000313" key="3">
    <source>
        <dbReference type="Proteomes" id="UP000286415"/>
    </source>
</evidence>
<feature type="region of interest" description="Disordered" evidence="1">
    <location>
        <begin position="166"/>
        <end position="194"/>
    </location>
</feature>
<proteinExistence type="predicted"/>
<feature type="compositionally biased region" description="Polar residues" evidence="1">
    <location>
        <begin position="171"/>
        <end position="180"/>
    </location>
</feature>
<sequence length="235" mass="25967">MPLTTTPPMVLLAESTLLYVLFSSVISNLSVLKAYASGCDVVILNECFIRVQIIPWDKLDGLIVQAVSCSHYDGKIAVANSKRIYIYCPKLSTGSTVRCSLSNVTWYLQHCIDLPAQTLVYCLGPTSHAFLPQIRAPGRPKRWSVNHVASPSSLDQLRRTHPPKFLLGSSPLGSETTSVGELSMDETSGDIPIPPKTLRVGNPYQLAIFQVPRYRWNLVQTVVILQPYSKAPVTR</sequence>
<evidence type="ECO:0000313" key="2">
    <source>
        <dbReference type="EMBL" id="KAG5441293.1"/>
    </source>
</evidence>
<dbReference type="EMBL" id="NIRI02000077">
    <property type="protein sequence ID" value="KAG5441293.1"/>
    <property type="molecule type" value="Genomic_DNA"/>
</dbReference>
<dbReference type="OrthoDB" id="342131at2759"/>
<protein>
    <submittedName>
        <fullName evidence="2">Uncharacterized protein</fullName>
    </submittedName>
</protein>
<comment type="caution">
    <text evidence="2">The sequence shown here is derived from an EMBL/GenBank/DDBJ whole genome shotgun (WGS) entry which is preliminary data.</text>
</comment>